<protein>
    <submittedName>
        <fullName evidence="1">Uncharacterized protein</fullName>
    </submittedName>
</protein>
<name>A0A9P1V6Y8_YEREN</name>
<dbReference type="RefSeq" id="WP_050132195.1">
    <property type="nucleotide sequence ID" value="NZ_CAKODN010000055.1"/>
</dbReference>
<sequence>MHKAKSQGRYLFIFVTHSVRYSDHQPEIIYCCARTEREAFQYIHRKVGKYISVRMIACVRRRSGWHFIQHFTDSRSLVLVASCFGRGDASGAYHPKTESTSEVCRNMIVESQHGAEIAQGLGVAK</sequence>
<comment type="caution">
    <text evidence="1">The sequence shown here is derived from an EMBL/GenBank/DDBJ whole genome shotgun (WGS) entry which is preliminary data.</text>
</comment>
<evidence type="ECO:0000313" key="2">
    <source>
        <dbReference type="Proteomes" id="UP000041356"/>
    </source>
</evidence>
<proteinExistence type="predicted"/>
<accession>A0A9P1V6Y8</accession>
<organism evidence="1 2">
    <name type="scientific">Yersinia enterocolitica</name>
    <dbReference type="NCBI Taxonomy" id="630"/>
    <lineage>
        <taxon>Bacteria</taxon>
        <taxon>Pseudomonadati</taxon>
        <taxon>Pseudomonadota</taxon>
        <taxon>Gammaproteobacteria</taxon>
        <taxon>Enterobacterales</taxon>
        <taxon>Yersiniaceae</taxon>
        <taxon>Yersinia</taxon>
    </lineage>
</organism>
<gene>
    <name evidence="1" type="ORF">ERS137939_04079</name>
</gene>
<dbReference type="AlphaFoldDB" id="A0A9P1V6Y8"/>
<dbReference type="Proteomes" id="UP000041356">
    <property type="component" value="Unassembled WGS sequence"/>
</dbReference>
<evidence type="ECO:0000313" key="1">
    <source>
        <dbReference type="EMBL" id="CNG45599.1"/>
    </source>
</evidence>
<dbReference type="EMBL" id="CPZF01000014">
    <property type="protein sequence ID" value="CNG45599.1"/>
    <property type="molecule type" value="Genomic_DNA"/>
</dbReference>
<reference evidence="1 2" key="1">
    <citation type="submission" date="2015-03" db="EMBL/GenBank/DDBJ databases">
        <authorList>
            <consortium name="Pathogen Informatics"/>
            <person name="Murphy D."/>
        </authorList>
    </citation>
    <scope>NUCLEOTIDE SEQUENCE [LARGE SCALE GENOMIC DNA]</scope>
    <source>
        <strain evidence="1 2">IP27818</strain>
    </source>
</reference>